<accession>A0A3G2LJ51</accession>
<feature type="chain" id="PRO_5018315500" evidence="1">
    <location>
        <begin position="25"/>
        <end position="245"/>
    </location>
</feature>
<evidence type="ECO:0000256" key="1">
    <source>
        <dbReference type="SAM" id="SignalP"/>
    </source>
</evidence>
<evidence type="ECO:0000313" key="2">
    <source>
        <dbReference type="EMBL" id="AYN73049.1"/>
    </source>
</evidence>
<keyword evidence="1" id="KW-0732">Signal</keyword>
<dbReference type="EMBL" id="MH999853">
    <property type="protein sequence ID" value="AYN73049.1"/>
    <property type="molecule type" value="mRNA"/>
</dbReference>
<name>A0A3G2LJ51_PINFU</name>
<reference evidence="2" key="1">
    <citation type="journal article" date="2018" name="Mol. Biol. Evol.">
        <title>Dual Gene Repertoires for Larval and Adult Shells Reveal Molecules Essential for Molluscan Shell Formation.</title>
        <authorList>
            <person name="Zhao R."/>
            <person name="Takeuchi T."/>
            <person name="Luo Y.J."/>
            <person name="Ishikawa A."/>
            <person name="Kobayashi T."/>
            <person name="Koyanagi R."/>
            <person name="Villar-Briones A."/>
            <person name="Yamada L."/>
            <person name="Sawada H."/>
            <person name="Iwanaga S."/>
            <person name="Nagai K."/>
            <person name="Satoh N."/>
            <person name="Endo K."/>
        </authorList>
    </citation>
    <scope>NUCLEOTIDE SEQUENCE</scope>
</reference>
<organism evidence="2">
    <name type="scientific">Pinctada fucata</name>
    <name type="common">Akoya pearl oyster</name>
    <name type="synonym">Pinctada imbricata fucata</name>
    <dbReference type="NCBI Taxonomy" id="50426"/>
    <lineage>
        <taxon>Eukaryota</taxon>
        <taxon>Metazoa</taxon>
        <taxon>Spiralia</taxon>
        <taxon>Lophotrochozoa</taxon>
        <taxon>Mollusca</taxon>
        <taxon>Bivalvia</taxon>
        <taxon>Autobranchia</taxon>
        <taxon>Pteriomorphia</taxon>
        <taxon>Pterioida</taxon>
        <taxon>Pterioidea</taxon>
        <taxon>Pteriidae</taxon>
        <taxon>Pinctada</taxon>
    </lineage>
</organism>
<dbReference type="AlphaFoldDB" id="A0A3G2LJ51"/>
<sequence>MPRSWLTSFVVALILGISFSYTFAQRSRSRSTTRENVKKMWETSLPEGNVQEYARIYSNGNGIRIYSKDKGLPANYKPSSILFENLKHDGQMFNLLAIRVDIDGRRNQACLIGANLGAPLPGVKRAVNRMSASGNPVPQGQMKTLYVSTKPLATDLPTLEQMYGNSTRVYKHCDNPIKERGVFELKNVPSGPVSTESYTVSGMIDSMQPLKSVPVKIVLESGLSFSGAEAGAEGGAATAEPTEAP</sequence>
<protein>
    <submittedName>
        <fullName evidence="2">Larval shell matrix protein 1</fullName>
    </submittedName>
</protein>
<feature type="signal peptide" evidence="1">
    <location>
        <begin position="1"/>
        <end position="24"/>
    </location>
</feature>
<proteinExistence type="evidence at transcript level"/>